<organism evidence="9 10">
    <name type="scientific">Candida boidinii</name>
    <name type="common">Yeast</name>
    <dbReference type="NCBI Taxonomy" id="5477"/>
    <lineage>
        <taxon>Eukaryota</taxon>
        <taxon>Fungi</taxon>
        <taxon>Dikarya</taxon>
        <taxon>Ascomycota</taxon>
        <taxon>Saccharomycotina</taxon>
        <taxon>Pichiomycetes</taxon>
        <taxon>Pichiales</taxon>
        <taxon>Pichiaceae</taxon>
        <taxon>Ogataea</taxon>
        <taxon>Ogataea/Candida clade</taxon>
    </lineage>
</organism>
<proteinExistence type="inferred from homology"/>
<dbReference type="EMBL" id="BSXN01002463">
    <property type="protein sequence ID" value="GME76671.1"/>
    <property type="molecule type" value="Genomic_DNA"/>
</dbReference>
<evidence type="ECO:0000256" key="5">
    <source>
        <dbReference type="ARBA" id="ARBA00023002"/>
    </source>
</evidence>
<dbReference type="SUPFAM" id="SSF55103">
    <property type="entry name" value="FAD-linked oxidases, C-terminal domain"/>
    <property type="match status" value="1"/>
</dbReference>
<feature type="domain" description="FAD-binding oxidoreductase/transferase type 4 C-terminal" evidence="8">
    <location>
        <begin position="1"/>
        <end position="56"/>
    </location>
</feature>
<dbReference type="GO" id="GO:0004458">
    <property type="term" value="F:D-lactate dehydrogenase (cytochrome) activity"/>
    <property type="evidence" value="ECO:0007669"/>
    <property type="project" value="UniProtKB-EC"/>
</dbReference>
<evidence type="ECO:0000256" key="4">
    <source>
        <dbReference type="ARBA" id="ARBA00022827"/>
    </source>
</evidence>
<evidence type="ECO:0000259" key="8">
    <source>
        <dbReference type="Pfam" id="PF02913"/>
    </source>
</evidence>
<keyword evidence="4" id="KW-0274">FAD</keyword>
<dbReference type="Proteomes" id="UP001165120">
    <property type="component" value="Unassembled WGS sequence"/>
</dbReference>
<dbReference type="InterPro" id="IPR004113">
    <property type="entry name" value="FAD-bd_oxidored_4_C"/>
</dbReference>
<evidence type="ECO:0000256" key="6">
    <source>
        <dbReference type="ARBA" id="ARBA00051436"/>
    </source>
</evidence>
<reference evidence="9" key="1">
    <citation type="submission" date="2023-04" db="EMBL/GenBank/DDBJ databases">
        <title>Candida boidinii NBRC 10035.</title>
        <authorList>
            <person name="Ichikawa N."/>
            <person name="Sato H."/>
            <person name="Tonouchi N."/>
        </authorList>
    </citation>
    <scope>NUCLEOTIDE SEQUENCE</scope>
    <source>
        <strain evidence="9">NBRC 10035</strain>
    </source>
</reference>
<evidence type="ECO:0000313" key="10">
    <source>
        <dbReference type="Proteomes" id="UP001165120"/>
    </source>
</evidence>
<name>A0A9W6T6J1_CANBO</name>
<gene>
    <name evidence="9" type="ORF">Cboi02_000527000</name>
</gene>
<comment type="caution">
    <text evidence="9">The sequence shown here is derived from an EMBL/GenBank/DDBJ whole genome shotgun (WGS) entry which is preliminary data.</text>
</comment>
<dbReference type="FunFam" id="1.10.45.10:FF:000001">
    <property type="entry name" value="D-lactate dehydrogenase mitochondrial"/>
    <property type="match status" value="1"/>
</dbReference>
<keyword evidence="5" id="KW-0560">Oxidoreductase</keyword>
<dbReference type="GO" id="GO:0008720">
    <property type="term" value="F:D-lactate dehydrogenase (NAD+) activity"/>
    <property type="evidence" value="ECO:0007669"/>
    <property type="project" value="TreeGrafter"/>
</dbReference>
<comment type="catalytic activity">
    <reaction evidence="6">
        <text>(R)-lactate + 2 Fe(III)-[cytochrome c] = 2 Fe(II)-[cytochrome c] + pyruvate + 2 H(+)</text>
        <dbReference type="Rhea" id="RHEA:13521"/>
        <dbReference type="Rhea" id="RHEA-COMP:10350"/>
        <dbReference type="Rhea" id="RHEA-COMP:14399"/>
        <dbReference type="ChEBI" id="CHEBI:15361"/>
        <dbReference type="ChEBI" id="CHEBI:15378"/>
        <dbReference type="ChEBI" id="CHEBI:16004"/>
        <dbReference type="ChEBI" id="CHEBI:29033"/>
        <dbReference type="ChEBI" id="CHEBI:29034"/>
        <dbReference type="EC" id="1.1.2.4"/>
    </reaction>
</comment>
<evidence type="ECO:0000256" key="7">
    <source>
        <dbReference type="ARBA" id="ARBA00083446"/>
    </source>
</evidence>
<dbReference type="InterPro" id="IPR016171">
    <property type="entry name" value="Vanillyl_alc_oxidase_C-sub2"/>
</dbReference>
<dbReference type="GO" id="GO:0005739">
    <property type="term" value="C:mitochondrion"/>
    <property type="evidence" value="ECO:0007669"/>
    <property type="project" value="TreeGrafter"/>
</dbReference>
<dbReference type="InterPro" id="IPR016164">
    <property type="entry name" value="FAD-linked_Oxase-like_C"/>
</dbReference>
<evidence type="ECO:0000256" key="2">
    <source>
        <dbReference type="ARBA" id="ARBA00008000"/>
    </source>
</evidence>
<dbReference type="Pfam" id="PF02913">
    <property type="entry name" value="FAD-oxidase_C"/>
    <property type="match status" value="1"/>
</dbReference>
<comment type="similarity">
    <text evidence="2">Belongs to the FAD-binding oxidoreductase/transferase type 4 family.</text>
</comment>
<dbReference type="GO" id="GO:0050660">
    <property type="term" value="F:flavin adenine dinucleotide binding"/>
    <property type="evidence" value="ECO:0007669"/>
    <property type="project" value="InterPro"/>
</dbReference>
<keyword evidence="3" id="KW-0285">Flavoprotein</keyword>
<dbReference type="PANTHER" id="PTHR11748:SF111">
    <property type="entry name" value="D-LACTATE DEHYDROGENASE, MITOCHONDRIAL-RELATED"/>
    <property type="match status" value="1"/>
</dbReference>
<dbReference type="Gene3D" id="1.10.45.10">
    <property type="entry name" value="Vanillyl-alcohol Oxidase, Chain A, domain 4"/>
    <property type="match status" value="1"/>
</dbReference>
<protein>
    <recommendedName>
        <fullName evidence="7">D-lactate ferricytochrome C oxidoreductase</fullName>
    </recommendedName>
</protein>
<keyword evidence="10" id="KW-1185">Reference proteome</keyword>
<evidence type="ECO:0000256" key="1">
    <source>
        <dbReference type="ARBA" id="ARBA00001974"/>
    </source>
</evidence>
<evidence type="ECO:0000313" key="9">
    <source>
        <dbReference type="EMBL" id="GME76671.1"/>
    </source>
</evidence>
<dbReference type="GO" id="GO:1903457">
    <property type="term" value="P:lactate catabolic process"/>
    <property type="evidence" value="ECO:0007669"/>
    <property type="project" value="TreeGrafter"/>
</dbReference>
<sequence length="66" mass="7479">MVDRALIHEGTCTGEHGVGYGKRGYLEEEVGEDTIALMRKIKFALDPERILNPDKIFKIDPNDHEP</sequence>
<comment type="cofactor">
    <cofactor evidence="1">
        <name>FAD</name>
        <dbReference type="ChEBI" id="CHEBI:57692"/>
    </cofactor>
</comment>
<dbReference type="AlphaFoldDB" id="A0A9W6T6J1"/>
<dbReference type="PANTHER" id="PTHR11748">
    <property type="entry name" value="D-LACTATE DEHYDROGENASE"/>
    <property type="match status" value="1"/>
</dbReference>
<evidence type="ECO:0000256" key="3">
    <source>
        <dbReference type="ARBA" id="ARBA00022630"/>
    </source>
</evidence>
<accession>A0A9W6T6J1</accession>